<dbReference type="EMBL" id="JAZDWU010000001">
    <property type="protein sequence ID" value="KAL0013397.1"/>
    <property type="molecule type" value="Genomic_DNA"/>
</dbReference>
<sequence length="421" mass="47956">MKLYTTSQETATWEINHNQHWQTKLSNEEKDSISHMVTDEEIRTALWSLKAFKAPGLDGLHTGFFQRFWLTVGGSVREEVHSVFREKKIPDYLNRTSIVLILEIQGPETIGNFRPISLCNVVYKIVSKIIVGRIRPFLDQLISPCQAAFVPGRRGVDNAIIVQELIHTMGKARGKCGYMALKIDLEKAYNKLEWSFIKVLFAKANVENCIAIREVLDTFCNFSGQTVSEANFRVYFSPNVDQDNKEALSDILGFHQTEFLGKYLGFPIKHRGDSNQGFGFVLDRVKSKLAGWKASLLSIAGREVLIQASSSAIPAYVMQSNLLPNKVLEGIDRVNRNFLWGSVENKRKMHWVGWNKVTKLKEEGGLGLQTAKGRNTTLLTKLNWRFHTEDKAPWAKVLRLKYCNHQRLNSRNVDKLPSSRT</sequence>
<dbReference type="Pfam" id="PF00078">
    <property type="entry name" value="RVT_1"/>
    <property type="match status" value="1"/>
</dbReference>
<dbReference type="AlphaFoldDB" id="A0AAW2DUD0"/>
<feature type="domain" description="Reverse transcriptase" evidence="1">
    <location>
        <begin position="110"/>
        <end position="224"/>
    </location>
</feature>
<dbReference type="SUPFAM" id="SSF56672">
    <property type="entry name" value="DNA/RNA polymerases"/>
    <property type="match status" value="1"/>
</dbReference>
<dbReference type="InterPro" id="IPR000477">
    <property type="entry name" value="RT_dom"/>
</dbReference>
<accession>A0AAW2DUD0</accession>
<evidence type="ECO:0000313" key="2">
    <source>
        <dbReference type="EMBL" id="KAL0013397.1"/>
    </source>
</evidence>
<dbReference type="PANTHER" id="PTHR33116">
    <property type="entry name" value="REVERSE TRANSCRIPTASE ZINC-BINDING DOMAIN-CONTAINING PROTEIN-RELATED-RELATED"/>
    <property type="match status" value="1"/>
</dbReference>
<dbReference type="CDD" id="cd01650">
    <property type="entry name" value="RT_nLTR_like"/>
    <property type="match status" value="1"/>
</dbReference>
<comment type="caution">
    <text evidence="2">The sequence shown here is derived from an EMBL/GenBank/DDBJ whole genome shotgun (WGS) entry which is preliminary data.</text>
</comment>
<keyword evidence="3" id="KW-1185">Reference proteome</keyword>
<name>A0AAW2DUD0_9ROSI</name>
<dbReference type="Proteomes" id="UP001459277">
    <property type="component" value="Unassembled WGS sequence"/>
</dbReference>
<dbReference type="PANTHER" id="PTHR33116:SF78">
    <property type="entry name" value="OS12G0587133 PROTEIN"/>
    <property type="match status" value="1"/>
</dbReference>
<proteinExistence type="predicted"/>
<dbReference type="InterPro" id="IPR043502">
    <property type="entry name" value="DNA/RNA_pol_sf"/>
</dbReference>
<evidence type="ECO:0000259" key="1">
    <source>
        <dbReference type="Pfam" id="PF00078"/>
    </source>
</evidence>
<gene>
    <name evidence="2" type="ORF">SO802_000466</name>
</gene>
<evidence type="ECO:0000313" key="3">
    <source>
        <dbReference type="Proteomes" id="UP001459277"/>
    </source>
</evidence>
<reference evidence="2 3" key="1">
    <citation type="submission" date="2024-01" db="EMBL/GenBank/DDBJ databases">
        <title>A telomere-to-telomere, gap-free genome of sweet tea (Lithocarpus litseifolius).</title>
        <authorList>
            <person name="Zhou J."/>
        </authorList>
    </citation>
    <scope>NUCLEOTIDE SEQUENCE [LARGE SCALE GENOMIC DNA]</scope>
    <source>
        <strain evidence="2">Zhou-2022a</strain>
        <tissue evidence="2">Leaf</tissue>
    </source>
</reference>
<protein>
    <recommendedName>
        <fullName evidence="1">Reverse transcriptase domain-containing protein</fullName>
    </recommendedName>
</protein>
<organism evidence="2 3">
    <name type="scientific">Lithocarpus litseifolius</name>
    <dbReference type="NCBI Taxonomy" id="425828"/>
    <lineage>
        <taxon>Eukaryota</taxon>
        <taxon>Viridiplantae</taxon>
        <taxon>Streptophyta</taxon>
        <taxon>Embryophyta</taxon>
        <taxon>Tracheophyta</taxon>
        <taxon>Spermatophyta</taxon>
        <taxon>Magnoliopsida</taxon>
        <taxon>eudicotyledons</taxon>
        <taxon>Gunneridae</taxon>
        <taxon>Pentapetalae</taxon>
        <taxon>rosids</taxon>
        <taxon>fabids</taxon>
        <taxon>Fagales</taxon>
        <taxon>Fagaceae</taxon>
        <taxon>Lithocarpus</taxon>
    </lineage>
</organism>